<keyword evidence="1" id="KW-0812">Transmembrane</keyword>
<comment type="caution">
    <text evidence="2">The sequence shown here is derived from an EMBL/GenBank/DDBJ whole genome shotgun (WGS) entry which is preliminary data.</text>
</comment>
<keyword evidence="1" id="KW-1133">Transmembrane helix</keyword>
<feature type="transmembrane region" description="Helical" evidence="1">
    <location>
        <begin position="77"/>
        <end position="101"/>
    </location>
</feature>
<keyword evidence="1" id="KW-0472">Membrane</keyword>
<dbReference type="EMBL" id="RBLG01000002">
    <property type="protein sequence ID" value="RKS53482.1"/>
    <property type="molecule type" value="Genomic_DNA"/>
</dbReference>
<reference evidence="2 3" key="1">
    <citation type="submission" date="2018-10" db="EMBL/GenBank/DDBJ databases">
        <title>Genomic Encyclopedia of Archaeal and Bacterial Type Strains, Phase II (KMG-II): from individual species to whole genera.</title>
        <authorList>
            <person name="Goeker M."/>
        </authorList>
    </citation>
    <scope>NUCLEOTIDE SEQUENCE [LARGE SCALE GENOMIC DNA]</scope>
    <source>
        <strain evidence="2 3">DSM 19839</strain>
    </source>
</reference>
<dbReference type="AlphaFoldDB" id="A0A495PVA8"/>
<protein>
    <submittedName>
        <fullName evidence="2">Putative membrane protein</fullName>
    </submittedName>
</protein>
<evidence type="ECO:0000313" key="2">
    <source>
        <dbReference type="EMBL" id="RKS53482.1"/>
    </source>
</evidence>
<dbReference type="InterPro" id="IPR018723">
    <property type="entry name" value="DUF2254_membrane"/>
</dbReference>
<keyword evidence="3" id="KW-1185">Reference proteome</keyword>
<organism evidence="2 3">
    <name type="scientific">Gillisia mitskevichiae</name>
    <dbReference type="NCBI Taxonomy" id="270921"/>
    <lineage>
        <taxon>Bacteria</taxon>
        <taxon>Pseudomonadati</taxon>
        <taxon>Bacteroidota</taxon>
        <taxon>Flavobacteriia</taxon>
        <taxon>Flavobacteriales</taxon>
        <taxon>Flavobacteriaceae</taxon>
        <taxon>Gillisia</taxon>
    </lineage>
</organism>
<dbReference type="Proteomes" id="UP000276282">
    <property type="component" value="Unassembled WGS sequence"/>
</dbReference>
<gene>
    <name evidence="2" type="ORF">BC962_1733</name>
</gene>
<name>A0A495PVA8_9FLAO</name>
<accession>A0A495PVA8</accession>
<evidence type="ECO:0000313" key="3">
    <source>
        <dbReference type="Proteomes" id="UP000276282"/>
    </source>
</evidence>
<feature type="transmembrane region" description="Helical" evidence="1">
    <location>
        <begin position="154"/>
        <end position="174"/>
    </location>
</feature>
<sequence length="446" mass="50905">MLFLKPENFFMKKLLYRALSFFNIVESKIAFYPTVLAIFGIFFAFLLLYFENLGVSKYLLEKAPALVVDNGNTAMTILSALISGLISVIVFSFSMVMLLLSQASSNYSPRLLPGLISDKKHQIILGIYLSTILYNIFILFSIQPTGDKYQIPGFAVLMGIIGTVICIYAFIFFIHNISQSIQISNILKKIYSQSKIRMTEVIEKESTHLAPFPDSEDWYEYHSEKSGYLQNMSYTNMIDFCIENDTQLHIIPFKGSFILNGIPLFRSRNELNKDQVTQILSNISFAREELVEDNYILGFKQLTEVIVKAMSPGINDPGTAINAIDYLTELFALRMQKKDINVIRRDEAAFLKITTVNFKELIYQVMVAIRTYCKHDVTLNQKLLIMLHYLLQQETYNEDYYNIIKAEATLLLTDAKEAVTNTADVDRLISLAESLTFQVNNTTTNA</sequence>
<evidence type="ECO:0000256" key="1">
    <source>
        <dbReference type="SAM" id="Phobius"/>
    </source>
</evidence>
<proteinExistence type="predicted"/>
<feature type="transmembrane region" description="Helical" evidence="1">
    <location>
        <begin position="122"/>
        <end position="142"/>
    </location>
</feature>
<dbReference type="Pfam" id="PF10011">
    <property type="entry name" value="DUF2254"/>
    <property type="match status" value="1"/>
</dbReference>
<feature type="transmembrane region" description="Helical" evidence="1">
    <location>
        <begin position="29"/>
        <end position="50"/>
    </location>
</feature>